<dbReference type="InterPro" id="IPR043595">
    <property type="entry name" value="FaeB/C/D"/>
</dbReference>
<sequence>MIVPNYIITSALLALGSFFDGAQAASAGCGKAPTLKAGTNTITVDGKAREYIITPPDNYDNTKPYRLILGLHWLGGKFTDVTSGSMIKPYYGLPPLANGTAIFVAPNGLNNGWQNTGNADVTFIAALIKSIEAEYCVNENLRFSTGFSYGGAMSYALACSMPKDFRAVAVQSGNPQISGCVGGKDPVAYYHQHGVSDQVLPIAGARQMVAQFAKNNGCTSQTPPEPAKGSHTHIRTKFAGCATDKPVWFTAFDGDHTPIPADAATTSKETSWTGASVWEFFSQFS</sequence>
<feature type="chain" id="PRO_5027139821" description="Feruloyl esterase C" evidence="11">
    <location>
        <begin position="25"/>
        <end position="285"/>
    </location>
</feature>
<evidence type="ECO:0000256" key="7">
    <source>
        <dbReference type="ARBA" id="ARBA00023277"/>
    </source>
</evidence>
<keyword evidence="13" id="KW-1185">Reference proteome</keyword>
<evidence type="ECO:0000256" key="11">
    <source>
        <dbReference type="RuleBase" id="RU367094"/>
    </source>
</evidence>
<organism evidence="12 13">
    <name type="scientific">Clohesyomyces aquaticus</name>
    <dbReference type="NCBI Taxonomy" id="1231657"/>
    <lineage>
        <taxon>Eukaryota</taxon>
        <taxon>Fungi</taxon>
        <taxon>Dikarya</taxon>
        <taxon>Ascomycota</taxon>
        <taxon>Pezizomycotina</taxon>
        <taxon>Dothideomycetes</taxon>
        <taxon>Pleosporomycetidae</taxon>
        <taxon>Pleosporales</taxon>
        <taxon>Lindgomycetaceae</taxon>
        <taxon>Clohesyomyces</taxon>
    </lineage>
</organism>
<dbReference type="GO" id="GO:0030600">
    <property type="term" value="F:feruloyl esterase activity"/>
    <property type="evidence" value="ECO:0007669"/>
    <property type="project" value="UniProtKB-UniRule"/>
</dbReference>
<comment type="catalytic activity">
    <reaction evidence="10 11">
        <text>feruloyl-polysaccharide + H2O = ferulate + polysaccharide.</text>
        <dbReference type="EC" id="3.1.1.73"/>
    </reaction>
</comment>
<evidence type="ECO:0000256" key="3">
    <source>
        <dbReference type="ARBA" id="ARBA00022525"/>
    </source>
</evidence>
<dbReference type="SUPFAM" id="SSF53474">
    <property type="entry name" value="alpha/beta-Hydrolases"/>
    <property type="match status" value="1"/>
</dbReference>
<dbReference type="GO" id="GO:0045493">
    <property type="term" value="P:xylan catabolic process"/>
    <property type="evidence" value="ECO:0007669"/>
    <property type="project" value="UniProtKB-UniRule"/>
</dbReference>
<feature type="signal peptide" evidence="11">
    <location>
        <begin position="1"/>
        <end position="24"/>
    </location>
</feature>
<comment type="similarity">
    <text evidence="2 11">Belongs to the faeC family.</text>
</comment>
<comment type="subcellular location">
    <subcellularLocation>
        <location evidence="1 11">Secreted</location>
    </subcellularLocation>
</comment>
<keyword evidence="7 11" id="KW-0119">Carbohydrate metabolism</keyword>
<comment type="function">
    <text evidence="9 11">Involved in degradation of plant cell walls. Hydrolyzes the feruloyl-arabinose ester bond in arabinoxylans, and the feruloyl-galactose ester bond in pectin. Active against paranitrophenyl-acetate, methyl ferulate and wheat arabinoxylan.</text>
</comment>
<keyword evidence="6 11" id="KW-0378">Hydrolase</keyword>
<dbReference type="PANTHER" id="PTHR38050:SF1">
    <property type="entry name" value="FERULOYL ESTERASE C"/>
    <property type="match status" value="1"/>
</dbReference>
<proteinExistence type="inferred from homology"/>
<name>A0A1Y1Y7H8_9PLEO</name>
<dbReference type="GO" id="GO:0005576">
    <property type="term" value="C:extracellular region"/>
    <property type="evidence" value="ECO:0007669"/>
    <property type="project" value="UniProtKB-SubCell"/>
</dbReference>
<gene>
    <name evidence="12" type="ORF">BCR34DRAFT_594572</name>
</gene>
<keyword evidence="4 11" id="KW-0858">Xylan degradation</keyword>
<evidence type="ECO:0000256" key="9">
    <source>
        <dbReference type="ARBA" id="ARBA00025250"/>
    </source>
</evidence>
<evidence type="ECO:0000256" key="6">
    <source>
        <dbReference type="ARBA" id="ARBA00022801"/>
    </source>
</evidence>
<keyword evidence="5 11" id="KW-0732">Signal</keyword>
<dbReference type="EC" id="3.1.1.73" evidence="11"/>
<evidence type="ECO:0000256" key="10">
    <source>
        <dbReference type="ARBA" id="ARBA00034075"/>
    </source>
</evidence>
<dbReference type="AlphaFoldDB" id="A0A1Y1Y7H8"/>
<evidence type="ECO:0000256" key="2">
    <source>
        <dbReference type="ARBA" id="ARBA00010278"/>
    </source>
</evidence>
<comment type="caution">
    <text evidence="12">The sequence shown here is derived from an EMBL/GenBank/DDBJ whole genome shotgun (WGS) entry which is preliminary data.</text>
</comment>
<reference evidence="12 13" key="1">
    <citation type="submission" date="2016-07" db="EMBL/GenBank/DDBJ databases">
        <title>Pervasive Adenine N6-methylation of Active Genes in Fungi.</title>
        <authorList>
            <consortium name="DOE Joint Genome Institute"/>
            <person name="Mondo S.J."/>
            <person name="Dannebaum R.O."/>
            <person name="Kuo R.C."/>
            <person name="Labutti K."/>
            <person name="Haridas S."/>
            <person name="Kuo A."/>
            <person name="Salamov A."/>
            <person name="Ahrendt S.R."/>
            <person name="Lipzen A."/>
            <person name="Sullivan W."/>
            <person name="Andreopoulos W.B."/>
            <person name="Clum A."/>
            <person name="Lindquist E."/>
            <person name="Daum C."/>
            <person name="Ramamoorthy G.K."/>
            <person name="Gryganskyi A."/>
            <person name="Culley D."/>
            <person name="Magnuson J.K."/>
            <person name="James T.Y."/>
            <person name="O'Malley M.A."/>
            <person name="Stajich J.E."/>
            <person name="Spatafora J.W."/>
            <person name="Visel A."/>
            <person name="Grigoriev I.V."/>
        </authorList>
    </citation>
    <scope>NUCLEOTIDE SEQUENCE [LARGE SCALE GENOMIC DNA]</scope>
    <source>
        <strain evidence="12 13">CBS 115471</strain>
    </source>
</reference>
<keyword evidence="8 11" id="KW-0624">Polysaccharide degradation</keyword>
<dbReference type="InterPro" id="IPR029058">
    <property type="entry name" value="AB_hydrolase_fold"/>
</dbReference>
<dbReference type="EMBL" id="MCFA01000325">
    <property type="protein sequence ID" value="ORX93855.1"/>
    <property type="molecule type" value="Genomic_DNA"/>
</dbReference>
<protein>
    <recommendedName>
        <fullName evidence="11">Feruloyl esterase C</fullName>
        <ecNumber evidence="11">3.1.1.73</ecNumber>
    </recommendedName>
    <alternativeName>
        <fullName evidence="11">Ferulic acid esterase C</fullName>
    </alternativeName>
</protein>
<dbReference type="Gene3D" id="3.40.50.1820">
    <property type="entry name" value="alpha/beta hydrolase"/>
    <property type="match status" value="1"/>
</dbReference>
<dbReference type="ESTHER" id="9pleo-a0a1y1y7h8">
    <property type="family name" value="FaeC"/>
</dbReference>
<dbReference type="Proteomes" id="UP000193144">
    <property type="component" value="Unassembled WGS sequence"/>
</dbReference>
<evidence type="ECO:0000313" key="13">
    <source>
        <dbReference type="Proteomes" id="UP000193144"/>
    </source>
</evidence>
<evidence type="ECO:0000256" key="8">
    <source>
        <dbReference type="ARBA" id="ARBA00023326"/>
    </source>
</evidence>
<dbReference type="OrthoDB" id="424610at2759"/>
<evidence type="ECO:0000313" key="12">
    <source>
        <dbReference type="EMBL" id="ORX93855.1"/>
    </source>
</evidence>
<evidence type="ECO:0000256" key="1">
    <source>
        <dbReference type="ARBA" id="ARBA00004613"/>
    </source>
</evidence>
<dbReference type="STRING" id="1231657.A0A1Y1Y7H8"/>
<evidence type="ECO:0000256" key="5">
    <source>
        <dbReference type="ARBA" id="ARBA00022729"/>
    </source>
</evidence>
<evidence type="ECO:0000256" key="4">
    <source>
        <dbReference type="ARBA" id="ARBA00022651"/>
    </source>
</evidence>
<dbReference type="PANTHER" id="PTHR38050">
    <property type="match status" value="1"/>
</dbReference>
<accession>A0A1Y1Y7H8</accession>
<keyword evidence="3 11" id="KW-0964">Secreted</keyword>